<dbReference type="InterPro" id="IPR011059">
    <property type="entry name" value="Metal-dep_hydrolase_composite"/>
</dbReference>
<dbReference type="Proteomes" id="UP001597389">
    <property type="component" value="Unassembled WGS sequence"/>
</dbReference>
<dbReference type="SUPFAM" id="SSF51338">
    <property type="entry name" value="Composite domain of metallo-dependent hydrolases"/>
    <property type="match status" value="1"/>
</dbReference>
<dbReference type="EC" id="3.5.-.-" evidence="3"/>
<dbReference type="SUPFAM" id="SSF51556">
    <property type="entry name" value="Metallo-dependent hydrolases"/>
    <property type="match status" value="1"/>
</dbReference>
<evidence type="ECO:0000259" key="2">
    <source>
        <dbReference type="Pfam" id="PF07969"/>
    </source>
</evidence>
<dbReference type="CDD" id="cd01300">
    <property type="entry name" value="YtcJ_like"/>
    <property type="match status" value="1"/>
</dbReference>
<dbReference type="InterPro" id="IPR013108">
    <property type="entry name" value="Amidohydro_3"/>
</dbReference>
<feature type="signal peptide" evidence="1">
    <location>
        <begin position="1"/>
        <end position="20"/>
    </location>
</feature>
<evidence type="ECO:0000313" key="3">
    <source>
        <dbReference type="EMBL" id="MFD2158899.1"/>
    </source>
</evidence>
<evidence type="ECO:0000256" key="1">
    <source>
        <dbReference type="SAM" id="SignalP"/>
    </source>
</evidence>
<feature type="domain" description="Amidohydrolase 3" evidence="2">
    <location>
        <begin position="92"/>
        <end position="584"/>
    </location>
</feature>
<organism evidence="3 4">
    <name type="scientific">Rubritalea tangerina</name>
    <dbReference type="NCBI Taxonomy" id="430798"/>
    <lineage>
        <taxon>Bacteria</taxon>
        <taxon>Pseudomonadati</taxon>
        <taxon>Verrucomicrobiota</taxon>
        <taxon>Verrucomicrobiia</taxon>
        <taxon>Verrucomicrobiales</taxon>
        <taxon>Rubritaleaceae</taxon>
        <taxon>Rubritalea</taxon>
    </lineage>
</organism>
<name>A0ABW4ZAA6_9BACT</name>
<dbReference type="RefSeq" id="WP_377177940.1">
    <property type="nucleotide sequence ID" value="NZ_JBHUJB010000035.1"/>
</dbReference>
<reference evidence="4" key="1">
    <citation type="journal article" date="2019" name="Int. J. Syst. Evol. Microbiol.">
        <title>The Global Catalogue of Microorganisms (GCM) 10K type strain sequencing project: providing services to taxonomists for standard genome sequencing and annotation.</title>
        <authorList>
            <consortium name="The Broad Institute Genomics Platform"/>
            <consortium name="The Broad Institute Genome Sequencing Center for Infectious Disease"/>
            <person name="Wu L."/>
            <person name="Ma J."/>
        </authorList>
    </citation>
    <scope>NUCLEOTIDE SEQUENCE [LARGE SCALE GENOMIC DNA]</scope>
    <source>
        <strain evidence="4">CCUG 57942</strain>
    </source>
</reference>
<dbReference type="EMBL" id="JBHUJB010000035">
    <property type="protein sequence ID" value="MFD2158899.1"/>
    <property type="molecule type" value="Genomic_DNA"/>
</dbReference>
<dbReference type="InterPro" id="IPR033932">
    <property type="entry name" value="YtcJ-like"/>
</dbReference>
<accession>A0ABW4ZAA6</accession>
<dbReference type="GO" id="GO:0016787">
    <property type="term" value="F:hydrolase activity"/>
    <property type="evidence" value="ECO:0007669"/>
    <property type="project" value="UniProtKB-KW"/>
</dbReference>
<feature type="chain" id="PRO_5047187561" evidence="1">
    <location>
        <begin position="21"/>
        <end position="646"/>
    </location>
</feature>
<dbReference type="Pfam" id="PF07969">
    <property type="entry name" value="Amidohydro_3"/>
    <property type="match status" value="1"/>
</dbReference>
<dbReference type="Gene3D" id="3.10.310.70">
    <property type="match status" value="1"/>
</dbReference>
<keyword evidence="3" id="KW-0378">Hydrolase</keyword>
<dbReference type="InterPro" id="IPR032466">
    <property type="entry name" value="Metal_Hydrolase"/>
</dbReference>
<protein>
    <submittedName>
        <fullName evidence="3">Amidohydrolase</fullName>
        <ecNumber evidence="3">3.5.-.-</ecNumber>
    </submittedName>
</protein>
<comment type="caution">
    <text evidence="3">The sequence shown here is derived from an EMBL/GenBank/DDBJ whole genome shotgun (WGS) entry which is preliminary data.</text>
</comment>
<dbReference type="PANTHER" id="PTHR22642">
    <property type="entry name" value="IMIDAZOLONEPROPIONASE"/>
    <property type="match status" value="1"/>
</dbReference>
<dbReference type="Gene3D" id="2.30.40.10">
    <property type="entry name" value="Urease, subunit C, domain 1"/>
    <property type="match status" value="1"/>
</dbReference>
<keyword evidence="4" id="KW-1185">Reference proteome</keyword>
<dbReference type="PANTHER" id="PTHR22642:SF2">
    <property type="entry name" value="PROTEIN LONG AFTER FAR-RED 3"/>
    <property type="match status" value="1"/>
</dbReference>
<sequence length="646" mass="71589">MKAPLSSSLLSLLLSAPFLPAETSSLQEMGKIATASPTTDIYLADQFITMDPKRPNAKAVAIRNGKFIDIGTLDEVKKAAGPKAKIINDYADKTIIAGLIEQHVHPVLAALTMSTHVISIEDWDTIDGFSPAVRDPKNYQQRLKTAIAEHQKNSPKDPFISWGYHHYMHGKNLNRTSLDQLSSTFPIIIWHRSCHEFFLNSKALELASIDQSTIDTMSKSAQSQSDLSKGHFYEQGALAILSKLAPIMASPVTFKKGLEYTEKYYHQNGVTICCEPGGFFSKEMQEAINDVYSDDDTPFIHYFIGDGKSFVARNPNDPAAMVKDTEQILTWGKGKTRYLPNQIKLLLDGAIYSQLMQMKDGYTDGHKGAWIMDPPVFDYAFQSYWDAGYQIHTHNNGDAGMDTYLKSLEKAMQRTPRKDHRSVLVHFGFAQPQQVKRLGELGGIVSANPYYVTALAGKYKTMGIGPERSKNMVPLGEVIKNNISLSFHSDMPMAPAKPLQLAWAGVNRMTFEGSVEGPEHCAPLDVALKAITIDAAYSLQLENEIGSIEVGKNANLTVLDKNPYKVDPMKLKDINVLATVLEGRHFPVPKTTKKLSSNILFGPSPFVALQLPQHDPLNLNSHRLHGSPHCSCKTNQKLAEAMFPPQ</sequence>
<dbReference type="Gene3D" id="3.20.20.140">
    <property type="entry name" value="Metal-dependent hydrolases"/>
    <property type="match status" value="1"/>
</dbReference>
<proteinExistence type="predicted"/>
<evidence type="ECO:0000313" key="4">
    <source>
        <dbReference type="Proteomes" id="UP001597389"/>
    </source>
</evidence>
<gene>
    <name evidence="3" type="ORF">ACFSW8_08325</name>
</gene>
<keyword evidence="1" id="KW-0732">Signal</keyword>